<reference evidence="2" key="1">
    <citation type="journal article" date="2019" name="Int. J. Syst. Evol. Microbiol.">
        <title>The Global Catalogue of Microorganisms (GCM) 10K type strain sequencing project: providing services to taxonomists for standard genome sequencing and annotation.</title>
        <authorList>
            <consortium name="The Broad Institute Genomics Platform"/>
            <consortium name="The Broad Institute Genome Sequencing Center for Infectious Disease"/>
            <person name="Wu L."/>
            <person name="Ma J."/>
        </authorList>
    </citation>
    <scope>NUCLEOTIDE SEQUENCE [LARGE SCALE GENOMIC DNA]</scope>
    <source>
        <strain evidence="2">KCTC 42805</strain>
    </source>
</reference>
<dbReference type="EMBL" id="JBHULN010000033">
    <property type="protein sequence ID" value="MFD2574585.1"/>
    <property type="molecule type" value="Genomic_DNA"/>
</dbReference>
<organism evidence="1 2">
    <name type="scientific">Spirosoma soli</name>
    <dbReference type="NCBI Taxonomy" id="1770529"/>
    <lineage>
        <taxon>Bacteria</taxon>
        <taxon>Pseudomonadati</taxon>
        <taxon>Bacteroidota</taxon>
        <taxon>Cytophagia</taxon>
        <taxon>Cytophagales</taxon>
        <taxon>Cytophagaceae</taxon>
        <taxon>Spirosoma</taxon>
    </lineage>
</organism>
<protein>
    <submittedName>
        <fullName evidence="1">Uncharacterized protein</fullName>
    </submittedName>
</protein>
<dbReference type="Proteomes" id="UP001597469">
    <property type="component" value="Unassembled WGS sequence"/>
</dbReference>
<dbReference type="PROSITE" id="PS51257">
    <property type="entry name" value="PROKAR_LIPOPROTEIN"/>
    <property type="match status" value="1"/>
</dbReference>
<evidence type="ECO:0000313" key="2">
    <source>
        <dbReference type="Proteomes" id="UP001597469"/>
    </source>
</evidence>
<dbReference type="RefSeq" id="WP_381528530.1">
    <property type="nucleotide sequence ID" value="NZ_JBHULN010000033.1"/>
</dbReference>
<gene>
    <name evidence="1" type="ORF">ACFSUS_28395</name>
</gene>
<proteinExistence type="predicted"/>
<name>A0ABW5MBY4_9BACT</name>
<comment type="caution">
    <text evidence="1">The sequence shown here is derived from an EMBL/GenBank/DDBJ whole genome shotgun (WGS) entry which is preliminary data.</text>
</comment>
<keyword evidence="2" id="KW-1185">Reference proteome</keyword>
<accession>A0ABW5MBY4</accession>
<sequence length="86" mass="9559">MTKLFLLFGLFLLISCESSTPDEECYTCSIEATTEVDGTITTNRSSQTVCSEPATETFKRQNTFERVIGKSGTTWTTRSVATCTRK</sequence>
<evidence type="ECO:0000313" key="1">
    <source>
        <dbReference type="EMBL" id="MFD2574585.1"/>
    </source>
</evidence>